<dbReference type="InterPro" id="IPR019587">
    <property type="entry name" value="Polyketide_cyclase/dehydratase"/>
</dbReference>
<protein>
    <submittedName>
        <fullName evidence="9">Uncharacterized protein</fullName>
    </submittedName>
</protein>
<comment type="subcellular location">
    <subcellularLocation>
        <location evidence="2">Cytoplasm</location>
    </subcellularLocation>
    <subcellularLocation>
        <location evidence="1">Nucleus</location>
    </subcellularLocation>
</comment>
<evidence type="ECO:0000256" key="6">
    <source>
        <dbReference type="ARBA" id="ARBA00023170"/>
    </source>
</evidence>
<sequence>MESEYIRMHHNRHQPLPQQCSSALVKHIKAPAPLVWSLVRRFDQPQKYKPFVSRCTVHPQGQGDLAVGSLRQVNVKSGLPATTSTERLEQLDDHQQSFVVDVPDGNTVDETCYFVEALIRCNLSSLATATCIGYLHEVEYIINRGMPLCKGIYGHTHPFLFCVNVSSDLRGGKSSHRCPTHKLQ</sequence>
<dbReference type="AlphaFoldDB" id="A0A445CPF2"/>
<evidence type="ECO:0000256" key="2">
    <source>
        <dbReference type="ARBA" id="ARBA00004496"/>
    </source>
</evidence>
<evidence type="ECO:0000313" key="9">
    <source>
        <dbReference type="EMBL" id="RYR52785.1"/>
    </source>
</evidence>
<evidence type="ECO:0000256" key="3">
    <source>
        <dbReference type="ARBA" id="ARBA00008594"/>
    </source>
</evidence>
<dbReference type="GO" id="GO:0004864">
    <property type="term" value="F:protein phosphatase inhibitor activity"/>
    <property type="evidence" value="ECO:0007669"/>
    <property type="project" value="UniProtKB-KW"/>
</dbReference>
<evidence type="ECO:0000256" key="7">
    <source>
        <dbReference type="ARBA" id="ARBA00023242"/>
    </source>
</evidence>
<keyword evidence="5" id="KW-0938">Abscisic acid signaling pathway</keyword>
<name>A0A445CPF2_ARAHY</name>
<keyword evidence="8" id="KW-0650">Protein phosphatase inhibitor</keyword>
<dbReference type="PANTHER" id="PTHR31213:SF4">
    <property type="entry name" value="ABSCISIC ACID RECEPTOR PYL8"/>
    <property type="match status" value="1"/>
</dbReference>
<evidence type="ECO:0000256" key="5">
    <source>
        <dbReference type="ARBA" id="ARBA00022682"/>
    </source>
</evidence>
<dbReference type="PANTHER" id="PTHR31213">
    <property type="entry name" value="OS08G0374000 PROTEIN-RELATED"/>
    <property type="match status" value="1"/>
</dbReference>
<dbReference type="GO" id="GO:0038023">
    <property type="term" value="F:signaling receptor activity"/>
    <property type="evidence" value="ECO:0007669"/>
    <property type="project" value="TreeGrafter"/>
</dbReference>
<gene>
    <name evidence="9" type="ORF">Ahy_A06g027658</name>
</gene>
<keyword evidence="4" id="KW-0963">Cytoplasm</keyword>
<keyword evidence="7" id="KW-0539">Nucleus</keyword>
<dbReference type="Proteomes" id="UP000289738">
    <property type="component" value="Chromosome A06"/>
</dbReference>
<proteinExistence type="inferred from homology"/>
<dbReference type="SUPFAM" id="SSF55961">
    <property type="entry name" value="Bet v1-like"/>
    <property type="match status" value="1"/>
</dbReference>
<dbReference type="Gene3D" id="3.30.530.20">
    <property type="match status" value="2"/>
</dbReference>
<evidence type="ECO:0000256" key="1">
    <source>
        <dbReference type="ARBA" id="ARBA00004123"/>
    </source>
</evidence>
<evidence type="ECO:0000256" key="8">
    <source>
        <dbReference type="ARBA" id="ARBA00023272"/>
    </source>
</evidence>
<comment type="similarity">
    <text evidence="3">Belongs to the PYR/PYL/RCAR abscisic acid intracellular receptor family.</text>
</comment>
<evidence type="ECO:0000313" key="10">
    <source>
        <dbReference type="Proteomes" id="UP000289738"/>
    </source>
</evidence>
<organism evidence="9 10">
    <name type="scientific">Arachis hypogaea</name>
    <name type="common">Peanut</name>
    <dbReference type="NCBI Taxonomy" id="3818"/>
    <lineage>
        <taxon>Eukaryota</taxon>
        <taxon>Viridiplantae</taxon>
        <taxon>Streptophyta</taxon>
        <taxon>Embryophyta</taxon>
        <taxon>Tracheophyta</taxon>
        <taxon>Spermatophyta</taxon>
        <taxon>Magnoliopsida</taxon>
        <taxon>eudicotyledons</taxon>
        <taxon>Gunneridae</taxon>
        <taxon>Pentapetalae</taxon>
        <taxon>rosids</taxon>
        <taxon>fabids</taxon>
        <taxon>Fabales</taxon>
        <taxon>Fabaceae</taxon>
        <taxon>Papilionoideae</taxon>
        <taxon>50 kb inversion clade</taxon>
        <taxon>dalbergioids sensu lato</taxon>
        <taxon>Dalbergieae</taxon>
        <taxon>Pterocarpus clade</taxon>
        <taxon>Arachis</taxon>
    </lineage>
</organism>
<reference evidence="9 10" key="1">
    <citation type="submission" date="2019-01" db="EMBL/GenBank/DDBJ databases">
        <title>Sequencing of cultivated peanut Arachis hypogaea provides insights into genome evolution and oil improvement.</title>
        <authorList>
            <person name="Chen X."/>
        </authorList>
    </citation>
    <scope>NUCLEOTIDE SEQUENCE [LARGE SCALE GENOMIC DNA]</scope>
    <source>
        <strain evidence="10">cv. Fuhuasheng</strain>
        <tissue evidence="9">Leaves</tissue>
    </source>
</reference>
<dbReference type="STRING" id="3818.A0A445CPF2"/>
<accession>A0A445CPF2</accession>
<dbReference type="GO" id="GO:0009738">
    <property type="term" value="P:abscisic acid-activated signaling pathway"/>
    <property type="evidence" value="ECO:0007669"/>
    <property type="project" value="UniProtKB-KW"/>
</dbReference>
<keyword evidence="10" id="KW-1185">Reference proteome</keyword>
<dbReference type="InterPro" id="IPR050279">
    <property type="entry name" value="Plant_def-hormone_signal"/>
</dbReference>
<dbReference type="InterPro" id="IPR023393">
    <property type="entry name" value="START-like_dom_sf"/>
</dbReference>
<dbReference type="Pfam" id="PF10604">
    <property type="entry name" value="Polyketide_cyc2"/>
    <property type="match status" value="1"/>
</dbReference>
<dbReference type="GO" id="GO:0010427">
    <property type="term" value="F:abscisic acid binding"/>
    <property type="evidence" value="ECO:0007669"/>
    <property type="project" value="TreeGrafter"/>
</dbReference>
<dbReference type="GO" id="GO:0005634">
    <property type="term" value="C:nucleus"/>
    <property type="evidence" value="ECO:0007669"/>
    <property type="project" value="UniProtKB-SubCell"/>
</dbReference>
<dbReference type="CDD" id="cd07821">
    <property type="entry name" value="PYR_PYL_RCAR_like"/>
    <property type="match status" value="1"/>
</dbReference>
<keyword evidence="6" id="KW-0675">Receptor</keyword>
<evidence type="ECO:0000256" key="4">
    <source>
        <dbReference type="ARBA" id="ARBA00022490"/>
    </source>
</evidence>
<dbReference type="GO" id="GO:0005737">
    <property type="term" value="C:cytoplasm"/>
    <property type="evidence" value="ECO:0007669"/>
    <property type="project" value="UniProtKB-SubCell"/>
</dbReference>
<dbReference type="EMBL" id="SDMP01000006">
    <property type="protein sequence ID" value="RYR52785.1"/>
    <property type="molecule type" value="Genomic_DNA"/>
</dbReference>
<comment type="caution">
    <text evidence="9">The sequence shown here is derived from an EMBL/GenBank/DDBJ whole genome shotgun (WGS) entry which is preliminary data.</text>
</comment>